<comment type="cofactor">
    <cofactor evidence="1">
        <name>Mg(2+)</name>
        <dbReference type="ChEBI" id="CHEBI:18420"/>
    </cofactor>
</comment>
<comment type="similarity">
    <text evidence="1">Belongs to the helicase family.</text>
</comment>
<keyword evidence="1" id="KW-0378">Hydrolase</keyword>
<comment type="catalytic activity">
    <reaction evidence="1">
        <text>ATP + H2O = ADP + phosphate + H(+)</text>
        <dbReference type="Rhea" id="RHEA:13065"/>
        <dbReference type="ChEBI" id="CHEBI:15377"/>
        <dbReference type="ChEBI" id="CHEBI:15378"/>
        <dbReference type="ChEBI" id="CHEBI:30616"/>
        <dbReference type="ChEBI" id="CHEBI:43474"/>
        <dbReference type="ChEBI" id="CHEBI:456216"/>
        <dbReference type="EC" id="5.6.2.3"/>
    </reaction>
</comment>
<protein>
    <recommendedName>
        <fullName evidence="1">ATP-dependent DNA helicase</fullName>
        <ecNumber evidence="1">5.6.2.3</ecNumber>
    </recommendedName>
</protein>
<comment type="caution">
    <text evidence="5">The sequence shown here is derived from an EMBL/GenBank/DDBJ whole genome shotgun (WGS) entry which is preliminary data.</text>
</comment>
<evidence type="ECO:0000256" key="1">
    <source>
        <dbReference type="RuleBase" id="RU363044"/>
    </source>
</evidence>
<dbReference type="GO" id="GO:0006281">
    <property type="term" value="P:DNA repair"/>
    <property type="evidence" value="ECO:0007669"/>
    <property type="project" value="UniProtKB-KW"/>
</dbReference>
<dbReference type="EMBL" id="CAJEWN010003200">
    <property type="protein sequence ID" value="CAD2206858.1"/>
    <property type="molecule type" value="Genomic_DNA"/>
</dbReference>
<keyword evidence="1" id="KW-0547">Nucleotide-binding</keyword>
<accession>A0A6V7Y5N7</accession>
<proteinExistence type="inferred from homology"/>
<reference evidence="5 6" key="1">
    <citation type="submission" date="2020-08" db="EMBL/GenBank/DDBJ databases">
        <authorList>
            <person name="Koutsovoulos G."/>
            <person name="Danchin GJ E."/>
        </authorList>
    </citation>
    <scope>NUCLEOTIDE SEQUENCE [LARGE SCALE GENOMIC DNA]</scope>
</reference>
<dbReference type="GO" id="GO:0005524">
    <property type="term" value="F:ATP binding"/>
    <property type="evidence" value="ECO:0007669"/>
    <property type="project" value="UniProtKB-KW"/>
</dbReference>
<keyword evidence="1" id="KW-0067">ATP-binding</keyword>
<feature type="domain" description="Helitron helicase-like" evidence="4">
    <location>
        <begin position="525"/>
        <end position="709"/>
    </location>
</feature>
<evidence type="ECO:0000313" key="6">
    <source>
        <dbReference type="Proteomes" id="UP000580250"/>
    </source>
</evidence>
<keyword evidence="1" id="KW-0234">DNA repair</keyword>
<dbReference type="InterPro" id="IPR025476">
    <property type="entry name" value="Helitron_helicase-like"/>
</dbReference>
<evidence type="ECO:0000256" key="2">
    <source>
        <dbReference type="SAM" id="MobiDB-lite"/>
    </source>
</evidence>
<dbReference type="GO" id="GO:0016787">
    <property type="term" value="F:hydrolase activity"/>
    <property type="evidence" value="ECO:0007669"/>
    <property type="project" value="UniProtKB-KW"/>
</dbReference>
<feature type="domain" description="DNA helicase Pif1-like DEAD-box helicase" evidence="3">
    <location>
        <begin position="1268"/>
        <end position="1394"/>
    </location>
</feature>
<dbReference type="Proteomes" id="UP000580250">
    <property type="component" value="Unassembled WGS sequence"/>
</dbReference>
<evidence type="ECO:0000313" key="5">
    <source>
        <dbReference type="EMBL" id="CAD2206858.1"/>
    </source>
</evidence>
<keyword evidence="1" id="KW-0347">Helicase</keyword>
<dbReference type="Gene3D" id="3.40.50.300">
    <property type="entry name" value="P-loop containing nucleotide triphosphate hydrolases"/>
    <property type="match status" value="1"/>
</dbReference>
<feature type="region of interest" description="Disordered" evidence="2">
    <location>
        <begin position="791"/>
        <end position="817"/>
    </location>
</feature>
<dbReference type="EC" id="5.6.2.3" evidence="1"/>
<evidence type="ECO:0000259" key="4">
    <source>
        <dbReference type="Pfam" id="PF14214"/>
    </source>
</evidence>
<dbReference type="InterPro" id="IPR027417">
    <property type="entry name" value="P-loop_NTPase"/>
</dbReference>
<dbReference type="GO" id="GO:0000723">
    <property type="term" value="P:telomere maintenance"/>
    <property type="evidence" value="ECO:0007669"/>
    <property type="project" value="InterPro"/>
</dbReference>
<dbReference type="Pfam" id="PF14214">
    <property type="entry name" value="Helitron_like_N"/>
    <property type="match status" value="1"/>
</dbReference>
<feature type="compositionally biased region" description="Basic residues" evidence="2">
    <location>
        <begin position="62"/>
        <end position="75"/>
    </location>
</feature>
<feature type="region of interest" description="Disordered" evidence="2">
    <location>
        <begin position="55"/>
        <end position="77"/>
    </location>
</feature>
<dbReference type="GO" id="GO:0006310">
    <property type="term" value="P:DNA recombination"/>
    <property type="evidence" value="ECO:0007669"/>
    <property type="project" value="UniProtKB-KW"/>
</dbReference>
<gene>
    <name evidence="5" type="ORF">MENT_LOCUS60755</name>
</gene>
<dbReference type="PANTHER" id="PTHR10492">
    <property type="match status" value="1"/>
</dbReference>
<keyword evidence="1" id="KW-0227">DNA damage</keyword>
<organism evidence="5 6">
    <name type="scientific">Meloidogyne enterolobii</name>
    <name type="common">Root-knot nematode worm</name>
    <name type="synonym">Meloidogyne mayaguensis</name>
    <dbReference type="NCBI Taxonomy" id="390850"/>
    <lineage>
        <taxon>Eukaryota</taxon>
        <taxon>Metazoa</taxon>
        <taxon>Ecdysozoa</taxon>
        <taxon>Nematoda</taxon>
        <taxon>Chromadorea</taxon>
        <taxon>Rhabditida</taxon>
        <taxon>Tylenchina</taxon>
        <taxon>Tylenchomorpha</taxon>
        <taxon>Tylenchoidea</taxon>
        <taxon>Meloidogynidae</taxon>
        <taxon>Meloidogyninae</taxon>
        <taxon>Meloidogyne</taxon>
    </lineage>
</organism>
<dbReference type="PANTHER" id="PTHR10492:SF57">
    <property type="entry name" value="ATP-DEPENDENT DNA HELICASE"/>
    <property type="match status" value="1"/>
</dbReference>
<name>A0A6V7Y5N7_MELEN</name>
<dbReference type="InterPro" id="IPR010285">
    <property type="entry name" value="DNA_helicase_pif1-like_DEAD"/>
</dbReference>
<keyword evidence="1" id="KW-0233">DNA recombination</keyword>
<dbReference type="GO" id="GO:0043139">
    <property type="term" value="F:5'-3' DNA helicase activity"/>
    <property type="evidence" value="ECO:0007669"/>
    <property type="project" value="UniProtKB-EC"/>
</dbReference>
<dbReference type="SUPFAM" id="SSF52540">
    <property type="entry name" value="P-loop containing nucleoside triphosphate hydrolases"/>
    <property type="match status" value="1"/>
</dbReference>
<dbReference type="Pfam" id="PF05970">
    <property type="entry name" value="PIF1"/>
    <property type="match status" value="1"/>
</dbReference>
<dbReference type="OrthoDB" id="1748060at2759"/>
<sequence>MVSSAYKRREKIRDCNRRRRSLDNASLSIRNDGQPLQKRFMQEIYHEMSINLTNSEPINKGGRPRKVIRSGRPRKNLNPVPQAAFDYEVNAQQEFNREINVEDFSESVVSHASTTTLRRSSRISQCSSRLNEVLDSWPVFSPITQRCDRTHFGLGCGAKGANHMPIYYDSLSKDDVRCKYCKANLLPSEAVGNTAYSKCCAKGRVSMSEKYTFLQDIPIELFVVFTDPTKITQRDNILKHSMLYNDQLAFGHIQIQRQRDFTESHKIVKCNNMINYLLWDFNPPGGGEQPLLRGQLFTIPANEAANRLTEIAADVELDQQLLIFLHNILRDYHPFSALYRIASEAYSNLTEEEQINFRMLVIDTNKIGVERVRQDDEIQPIDINPQDAEAIRRIHPGRLEAQTAAGSRLVAQIYLDTGANVPDSLHYDVILKGRQGTGQVKMSWWDRNIDPTLFPLLFSRGQCGFENGINLTLRPGEELNRANQLVDNEGEEVEAFEELGEGEEFLDPVFEARQHSRDMVSRSQYIRYMFHQRGSWRDSHWLWNWGQLAQLYVIAYNNRVEAQKVQYIKTLQGRTRFVRPGALLNWLEKLRDQQGLKGPIGQIYMTNEHFRGSIQFYQKQYGNCMTICREIGSVDLLITFTMNPEAEELRRMIPEGYSWADRPMEVCRLFIDKLHELECDLTQREVMGPVKGWFWSLEHQKRGLPHVHFAVILDWDRMRTQGCIFTKEDYMDQYISAEIPDLPNENDQSQSAQLQRELYRVIVSANIHKCDKRCLRDGRCKQRFPKKYSDDNKYSDNAYPDYRRRAPAPNEEERKKDPLIYGNAHSYTDRYGQQHFITNTNVVPYSPFLSSKYKAHINVELVAGDGSVKYICKYTMKGADMAFIKIQAEGFEGNALRFDQFHQIRLARYITPMEAFLSIWGVPLVKKSHQVDELDLHGPEGHKVAFQEGEEEIIGERLLAQREAGEERLTQLTSYFAFNRELKEKGKPRLCLTYAKAYRRLRYDKIKKSWNFYVDQSVVRRKLCRMRTVSPTNKDLLAIRILLTTVEDPTCWDDLRTFNGQIYFNFIEAAKARGLLDDDNIWKDTITEAFGSQKRVRQRIRWLALFFGSANLSNPTSLLDYVLGLKEDWLVGTRVAGKSFEARKEYVLNALEWFLRVNGVRPDELERDDDTYQSACEKIGLPRPTCRNIQPELLIQAEIDADTMLNNNVDPILLEKNQRKNKQRYYLDLYLSNPQPNDEQKAIIEEIKAGMQSARYVIDGESREFAPNIPRFFFITGEGGSGKTFTYNKLIELLFASGFRVLPMASTGIAAELLHTGATVHKRLCRQRNVDASTYPNVEYQSMYAEVLRNIHGFIIDEVSMQHRDVLDFVDRLLRSIAPPNLQSTPFGGKVIFLNKYIICRFLVLFFNLS</sequence>
<evidence type="ECO:0000259" key="3">
    <source>
        <dbReference type="Pfam" id="PF05970"/>
    </source>
</evidence>